<proteinExistence type="predicted"/>
<keyword evidence="2" id="KW-1185">Reference proteome</keyword>
<dbReference type="AlphaFoldDB" id="A0A8X6IEW2"/>
<evidence type="ECO:0000313" key="2">
    <source>
        <dbReference type="Proteomes" id="UP000887013"/>
    </source>
</evidence>
<gene>
    <name evidence="1" type="ORF">NPIL_86891</name>
</gene>
<comment type="caution">
    <text evidence="1">The sequence shown here is derived from an EMBL/GenBank/DDBJ whole genome shotgun (WGS) entry which is preliminary data.</text>
</comment>
<evidence type="ECO:0000313" key="1">
    <source>
        <dbReference type="EMBL" id="GFS42325.1"/>
    </source>
</evidence>
<dbReference type="Proteomes" id="UP000887013">
    <property type="component" value="Unassembled WGS sequence"/>
</dbReference>
<accession>A0A8X6IEW2</accession>
<sequence length="111" mass="12070">MLDKPLFAYHRELCLYGSTGAKTSVHLSDNPIVLEANFTVESIDCYAKYEDEGSMEYTASEKAKSSGICPVCCHQMAHTPLLNPYIAPLGGPSYTSPPGPHPPRACMESMT</sequence>
<protein>
    <submittedName>
        <fullName evidence="1">Uncharacterized protein</fullName>
    </submittedName>
</protein>
<dbReference type="EMBL" id="BMAW01044008">
    <property type="protein sequence ID" value="GFS42325.1"/>
    <property type="molecule type" value="Genomic_DNA"/>
</dbReference>
<organism evidence="1 2">
    <name type="scientific">Nephila pilipes</name>
    <name type="common">Giant wood spider</name>
    <name type="synonym">Nephila maculata</name>
    <dbReference type="NCBI Taxonomy" id="299642"/>
    <lineage>
        <taxon>Eukaryota</taxon>
        <taxon>Metazoa</taxon>
        <taxon>Ecdysozoa</taxon>
        <taxon>Arthropoda</taxon>
        <taxon>Chelicerata</taxon>
        <taxon>Arachnida</taxon>
        <taxon>Araneae</taxon>
        <taxon>Araneomorphae</taxon>
        <taxon>Entelegynae</taxon>
        <taxon>Araneoidea</taxon>
        <taxon>Nephilidae</taxon>
        <taxon>Nephila</taxon>
    </lineage>
</organism>
<name>A0A8X6IEW2_NEPPI</name>
<reference evidence="1" key="1">
    <citation type="submission" date="2020-08" db="EMBL/GenBank/DDBJ databases">
        <title>Multicomponent nature underlies the extraordinary mechanical properties of spider dragline silk.</title>
        <authorList>
            <person name="Kono N."/>
            <person name="Nakamura H."/>
            <person name="Mori M."/>
            <person name="Yoshida Y."/>
            <person name="Ohtoshi R."/>
            <person name="Malay A.D."/>
            <person name="Moran D.A.P."/>
            <person name="Tomita M."/>
            <person name="Numata K."/>
            <person name="Arakawa K."/>
        </authorList>
    </citation>
    <scope>NUCLEOTIDE SEQUENCE</scope>
</reference>